<feature type="compositionally biased region" description="Polar residues" evidence="1">
    <location>
        <begin position="30"/>
        <end position="46"/>
    </location>
</feature>
<keyword evidence="3" id="KW-1185">Reference proteome</keyword>
<dbReference type="SUPFAM" id="SSF56003">
    <property type="entry name" value="Molybdenum cofactor-binding domain"/>
    <property type="match status" value="1"/>
</dbReference>
<comment type="caution">
    <text evidence="2">The sequence shown here is derived from an EMBL/GenBank/DDBJ whole genome shotgun (WGS) entry which is preliminary data.</text>
</comment>
<sequence length="144" mass="15742">RQTAVDLVAELTSSARSRPCNHPKPHTKKGNSQVNKPVDLRNNQVKRNYKRRATGLDQKYAPEVVGDGINGQVGPFETALGEFYTVNVFPIVVGAFGEVNEDASKLITKLVRLTAKTDFGKSMSPLVIHNRKGGAFPMGSNSQY</sequence>
<evidence type="ECO:0000313" key="2">
    <source>
        <dbReference type="EMBL" id="EJK59774.1"/>
    </source>
</evidence>
<evidence type="ECO:0000256" key="1">
    <source>
        <dbReference type="SAM" id="MobiDB-lite"/>
    </source>
</evidence>
<protein>
    <submittedName>
        <fullName evidence="2">Uncharacterized protein</fullName>
    </submittedName>
</protein>
<gene>
    <name evidence="2" type="ORF">THAOC_19965</name>
</gene>
<dbReference type="EMBL" id="AGNL01022332">
    <property type="protein sequence ID" value="EJK59774.1"/>
    <property type="molecule type" value="Genomic_DNA"/>
</dbReference>
<reference evidence="2 3" key="1">
    <citation type="journal article" date="2012" name="Genome Biol.">
        <title>Genome and low-iron response of an oceanic diatom adapted to chronic iron limitation.</title>
        <authorList>
            <person name="Lommer M."/>
            <person name="Specht M."/>
            <person name="Roy A.S."/>
            <person name="Kraemer L."/>
            <person name="Andreson R."/>
            <person name="Gutowska M.A."/>
            <person name="Wolf J."/>
            <person name="Bergner S.V."/>
            <person name="Schilhabel M.B."/>
            <person name="Klostermeier U.C."/>
            <person name="Beiko R.G."/>
            <person name="Rosenstiel P."/>
            <person name="Hippler M."/>
            <person name="Laroche J."/>
        </authorList>
    </citation>
    <scope>NUCLEOTIDE SEQUENCE [LARGE SCALE GENOMIC DNA]</scope>
    <source>
        <strain evidence="2 3">CCMP1005</strain>
    </source>
</reference>
<evidence type="ECO:0000313" key="3">
    <source>
        <dbReference type="Proteomes" id="UP000266841"/>
    </source>
</evidence>
<feature type="compositionally biased region" description="Basic residues" evidence="1">
    <location>
        <begin position="19"/>
        <end position="29"/>
    </location>
</feature>
<dbReference type="Proteomes" id="UP000266841">
    <property type="component" value="Unassembled WGS sequence"/>
</dbReference>
<dbReference type="InterPro" id="IPR037165">
    <property type="entry name" value="AldOxase/xan_DH_Mopterin-bd_sf"/>
</dbReference>
<feature type="region of interest" description="Disordered" evidence="1">
    <location>
        <begin position="13"/>
        <end position="53"/>
    </location>
</feature>
<accession>K0S4M0</accession>
<dbReference type="GO" id="GO:0016491">
    <property type="term" value="F:oxidoreductase activity"/>
    <property type="evidence" value="ECO:0007669"/>
    <property type="project" value="InterPro"/>
</dbReference>
<proteinExistence type="predicted"/>
<feature type="non-terminal residue" evidence="2">
    <location>
        <position position="1"/>
    </location>
</feature>
<dbReference type="OrthoDB" id="55737at2759"/>
<name>K0S4M0_THAOC</name>
<dbReference type="AlphaFoldDB" id="K0S4M0"/>
<organism evidence="2 3">
    <name type="scientific">Thalassiosira oceanica</name>
    <name type="common">Marine diatom</name>
    <dbReference type="NCBI Taxonomy" id="159749"/>
    <lineage>
        <taxon>Eukaryota</taxon>
        <taxon>Sar</taxon>
        <taxon>Stramenopiles</taxon>
        <taxon>Ochrophyta</taxon>
        <taxon>Bacillariophyta</taxon>
        <taxon>Coscinodiscophyceae</taxon>
        <taxon>Thalassiosirophycidae</taxon>
        <taxon>Thalassiosirales</taxon>
        <taxon>Thalassiosiraceae</taxon>
        <taxon>Thalassiosira</taxon>
    </lineage>
</organism>